<dbReference type="EMBL" id="CP000581">
    <property type="protein sequence ID" value="ABO94039.1"/>
    <property type="molecule type" value="Genomic_DNA"/>
</dbReference>
<dbReference type="HOGENOM" id="CLU_079215_9_0_1"/>
<dbReference type="Gramene" id="ABO94039">
    <property type="protein sequence ID" value="ABO94039"/>
    <property type="gene ID" value="OSTLU_13609"/>
</dbReference>
<keyword evidence="3 11" id="KW-0813">Transport</keyword>
<evidence type="ECO:0000256" key="2">
    <source>
        <dbReference type="ARBA" id="ARBA00005513"/>
    </source>
</evidence>
<organism evidence="12 13">
    <name type="scientific">Ostreococcus lucimarinus (strain CCE9901)</name>
    <dbReference type="NCBI Taxonomy" id="436017"/>
    <lineage>
        <taxon>Eukaryota</taxon>
        <taxon>Viridiplantae</taxon>
        <taxon>Chlorophyta</taxon>
        <taxon>Mamiellophyceae</taxon>
        <taxon>Mamiellales</taxon>
        <taxon>Bathycoccaceae</taxon>
        <taxon>Ostreococcus</taxon>
    </lineage>
</organism>
<dbReference type="GO" id="GO:0015986">
    <property type="term" value="P:proton motive force-driven ATP synthesis"/>
    <property type="evidence" value="ECO:0007669"/>
    <property type="project" value="InterPro"/>
</dbReference>
<accession>A4RQK4</accession>
<dbReference type="Pfam" id="PF00430">
    <property type="entry name" value="ATP-synt_B"/>
    <property type="match status" value="1"/>
</dbReference>
<keyword evidence="13" id="KW-1185">Reference proteome</keyword>
<dbReference type="STRING" id="436017.A4RQK4"/>
<dbReference type="GO" id="GO:0045259">
    <property type="term" value="C:proton-transporting ATP synthase complex"/>
    <property type="evidence" value="ECO:0007669"/>
    <property type="project" value="UniProtKB-KW"/>
</dbReference>
<evidence type="ECO:0000256" key="4">
    <source>
        <dbReference type="ARBA" id="ARBA00022547"/>
    </source>
</evidence>
<dbReference type="OrthoDB" id="3819at2759"/>
<evidence type="ECO:0000256" key="7">
    <source>
        <dbReference type="ARBA" id="ARBA00022989"/>
    </source>
</evidence>
<sequence length="159" mass="16488">MTLAAQIACAVPAAHAEAGKLFDFDLTLPIIATEFLLLMTILDKTVFGPVGKALDDRDELIRSQLAAVGGNSAEVEALIAEKEKVIANARAEVANEVTAMKAKMDADVAAAADKAKAEVDAQIAQAMTALDAAKKDSASQVDAQASAIANQIIQKVVNV</sequence>
<proteinExistence type="inferred from homology"/>
<comment type="subcellular location">
    <subcellularLocation>
        <location evidence="1">Membrane</location>
        <topology evidence="1">Single-pass membrane protein</topology>
    </subcellularLocation>
</comment>
<evidence type="ECO:0000256" key="1">
    <source>
        <dbReference type="ARBA" id="ARBA00004167"/>
    </source>
</evidence>
<dbReference type="HAMAP" id="MF_01398">
    <property type="entry name" value="ATP_synth_b_bprime"/>
    <property type="match status" value="1"/>
</dbReference>
<keyword evidence="7" id="KW-1133">Transmembrane helix</keyword>
<name>A4RQK4_OSTLU</name>
<reference evidence="12 13" key="1">
    <citation type="journal article" date="2007" name="Proc. Natl. Acad. Sci. U.S.A.">
        <title>The tiny eukaryote Ostreococcus provides genomic insights into the paradox of plankton speciation.</title>
        <authorList>
            <person name="Palenik B."/>
            <person name="Grimwood J."/>
            <person name="Aerts A."/>
            <person name="Rouze P."/>
            <person name="Salamov A."/>
            <person name="Putnam N."/>
            <person name="Dupont C."/>
            <person name="Jorgensen R."/>
            <person name="Derelle E."/>
            <person name="Rombauts S."/>
            <person name="Zhou K."/>
            <person name="Otillar R."/>
            <person name="Merchant S.S."/>
            <person name="Podell S."/>
            <person name="Gaasterland T."/>
            <person name="Napoli C."/>
            <person name="Gendler K."/>
            <person name="Manuell A."/>
            <person name="Tai V."/>
            <person name="Vallon O."/>
            <person name="Piganeau G."/>
            <person name="Jancek S."/>
            <person name="Heijde M."/>
            <person name="Jabbari K."/>
            <person name="Bowler C."/>
            <person name="Lohr M."/>
            <person name="Robbens S."/>
            <person name="Werner G."/>
            <person name="Dubchak I."/>
            <person name="Pazour G.J."/>
            <person name="Ren Q."/>
            <person name="Paulsen I."/>
            <person name="Delwiche C."/>
            <person name="Schmutz J."/>
            <person name="Rokhsar D."/>
            <person name="Van de Peer Y."/>
            <person name="Moreau H."/>
            <person name="Grigoriev I.V."/>
        </authorList>
    </citation>
    <scope>NUCLEOTIDE SEQUENCE [LARGE SCALE GENOMIC DNA]</scope>
    <source>
        <strain evidence="12 13">CCE9901</strain>
    </source>
</reference>
<keyword evidence="6 11" id="KW-0375">Hydrogen ion transport</keyword>
<keyword evidence="9" id="KW-0472">Membrane</keyword>
<keyword evidence="4 11" id="KW-0138">CF(0)</keyword>
<dbReference type="eggNOG" id="ENOG502RH8G">
    <property type="taxonomic scope" value="Eukaryota"/>
</dbReference>
<evidence type="ECO:0000256" key="10">
    <source>
        <dbReference type="ARBA" id="ARBA00025198"/>
    </source>
</evidence>
<dbReference type="AlphaFoldDB" id="A4RQK4"/>
<evidence type="ECO:0000256" key="8">
    <source>
        <dbReference type="ARBA" id="ARBA00023065"/>
    </source>
</evidence>
<dbReference type="KEGG" id="olu:OSTLU_13609"/>
<evidence type="ECO:0000313" key="13">
    <source>
        <dbReference type="Proteomes" id="UP000001568"/>
    </source>
</evidence>
<comment type="similarity">
    <text evidence="2 11">Belongs to the ATPase B chain family.</text>
</comment>
<evidence type="ECO:0000256" key="5">
    <source>
        <dbReference type="ARBA" id="ARBA00022692"/>
    </source>
</evidence>
<dbReference type="GO" id="GO:0046961">
    <property type="term" value="F:proton-transporting ATPase activity, rotational mechanism"/>
    <property type="evidence" value="ECO:0007669"/>
    <property type="project" value="TreeGrafter"/>
</dbReference>
<gene>
    <name evidence="12" type="ORF">OSTLU_13609</name>
</gene>
<keyword evidence="8 11" id="KW-0406">Ion transport</keyword>
<dbReference type="OMA" id="HALMATP"/>
<evidence type="ECO:0000256" key="3">
    <source>
        <dbReference type="ARBA" id="ARBA00022448"/>
    </source>
</evidence>
<dbReference type="CDD" id="cd06503">
    <property type="entry name" value="ATP-synt_Fo_b"/>
    <property type="match status" value="1"/>
</dbReference>
<dbReference type="PANTHER" id="PTHR33445">
    <property type="entry name" value="ATP SYNTHASE SUBUNIT B', CHLOROPLASTIC"/>
    <property type="match status" value="1"/>
</dbReference>
<dbReference type="InterPro" id="IPR002146">
    <property type="entry name" value="ATP_synth_b/b'su_bac/chlpt"/>
</dbReference>
<dbReference type="Proteomes" id="UP000001568">
    <property type="component" value="Chromosome 1"/>
</dbReference>
<dbReference type="PANTHER" id="PTHR33445:SF2">
    <property type="entry name" value="ATP SYNTHASE SUBUNIT B', CHLOROPLASTIC"/>
    <property type="match status" value="1"/>
</dbReference>
<evidence type="ECO:0000256" key="11">
    <source>
        <dbReference type="RuleBase" id="RU003848"/>
    </source>
</evidence>
<dbReference type="RefSeq" id="XP_001415747.1">
    <property type="nucleotide sequence ID" value="XM_001415710.1"/>
</dbReference>
<keyword evidence="5 11" id="KW-0812">Transmembrane</keyword>
<evidence type="ECO:0000313" key="12">
    <source>
        <dbReference type="EMBL" id="ABO94039.1"/>
    </source>
</evidence>
<protein>
    <submittedName>
        <fullName evidence="12">F-ATPase family transporter: protons (Mitochondrial)</fullName>
    </submittedName>
</protein>
<evidence type="ECO:0000256" key="6">
    <source>
        <dbReference type="ARBA" id="ARBA00022781"/>
    </source>
</evidence>
<evidence type="ECO:0000256" key="9">
    <source>
        <dbReference type="ARBA" id="ARBA00023136"/>
    </source>
</evidence>
<dbReference type="GeneID" id="4999421"/>
<dbReference type="InterPro" id="IPR050059">
    <property type="entry name" value="ATP_synthase_B_chain"/>
</dbReference>
<comment type="function">
    <text evidence="10">F(1)F(0) ATP synthase produces ATP from ADP in the presence of a proton or sodium gradient. F-type ATPases consist of two structural domains, F(1) containing the extramembraneous catalytic core and F(0) containing the membrane proton channel, linked together by a central stalk and a peripheral stalk. During catalysis, ATP synthesis in the catalytic domain of F(1) is coupled via a rotary mechanism of the central stalk subunits to proton translocation.</text>
</comment>